<dbReference type="Gene3D" id="3.40.190.10">
    <property type="entry name" value="Periplasmic binding protein-like II"/>
    <property type="match status" value="2"/>
</dbReference>
<comment type="similarity">
    <text evidence="8">Belongs to the binding-protein-dependent transport system permease family.</text>
</comment>
<evidence type="ECO:0000256" key="4">
    <source>
        <dbReference type="ARBA" id="ARBA00022692"/>
    </source>
</evidence>
<evidence type="ECO:0000256" key="5">
    <source>
        <dbReference type="ARBA" id="ARBA00022729"/>
    </source>
</evidence>
<feature type="transmembrane region" description="Helical" evidence="8">
    <location>
        <begin position="539"/>
        <end position="559"/>
    </location>
</feature>
<comment type="caution">
    <text evidence="10">The sequence shown here is derived from an EMBL/GenBank/DDBJ whole genome shotgun (WGS) entry which is preliminary data.</text>
</comment>
<evidence type="ECO:0000313" key="10">
    <source>
        <dbReference type="EMBL" id="PRQ02423.1"/>
    </source>
</evidence>
<evidence type="ECO:0000256" key="2">
    <source>
        <dbReference type="ARBA" id="ARBA00008520"/>
    </source>
</evidence>
<organism evidence="10 11">
    <name type="scientific">Enhygromyxa salina</name>
    <dbReference type="NCBI Taxonomy" id="215803"/>
    <lineage>
        <taxon>Bacteria</taxon>
        <taxon>Pseudomonadati</taxon>
        <taxon>Myxococcota</taxon>
        <taxon>Polyangia</taxon>
        <taxon>Nannocystales</taxon>
        <taxon>Nannocystaceae</taxon>
        <taxon>Enhygromyxa</taxon>
    </lineage>
</organism>
<evidence type="ECO:0000256" key="3">
    <source>
        <dbReference type="ARBA" id="ARBA00022448"/>
    </source>
</evidence>
<dbReference type="GO" id="GO:0042956">
    <property type="term" value="P:maltodextrin transmembrane transport"/>
    <property type="evidence" value="ECO:0007669"/>
    <property type="project" value="TreeGrafter"/>
</dbReference>
<keyword evidence="11" id="KW-1185">Reference proteome</keyword>
<evidence type="ECO:0000256" key="8">
    <source>
        <dbReference type="RuleBase" id="RU363032"/>
    </source>
</evidence>
<dbReference type="AlphaFoldDB" id="A0A2S9YBE2"/>
<gene>
    <name evidence="10" type="primary">malF</name>
    <name evidence="10" type="ORF">ENSA5_23500</name>
</gene>
<evidence type="ECO:0000256" key="1">
    <source>
        <dbReference type="ARBA" id="ARBA00004651"/>
    </source>
</evidence>
<feature type="transmembrane region" description="Helical" evidence="8">
    <location>
        <begin position="500"/>
        <end position="527"/>
    </location>
</feature>
<evidence type="ECO:0000313" key="11">
    <source>
        <dbReference type="Proteomes" id="UP000237968"/>
    </source>
</evidence>
<dbReference type="GO" id="GO:0055085">
    <property type="term" value="P:transmembrane transport"/>
    <property type="evidence" value="ECO:0007669"/>
    <property type="project" value="InterPro"/>
</dbReference>
<feature type="domain" description="ABC transmembrane type-1" evidence="9">
    <location>
        <begin position="504"/>
        <end position="724"/>
    </location>
</feature>
<dbReference type="GO" id="GO:1901982">
    <property type="term" value="F:maltose binding"/>
    <property type="evidence" value="ECO:0007669"/>
    <property type="project" value="TreeGrafter"/>
</dbReference>
<dbReference type="SUPFAM" id="SSF161098">
    <property type="entry name" value="MetI-like"/>
    <property type="match status" value="1"/>
</dbReference>
<keyword evidence="3 8" id="KW-0813">Transport</keyword>
<dbReference type="Gene3D" id="1.10.3720.10">
    <property type="entry name" value="MetI-like"/>
    <property type="match status" value="1"/>
</dbReference>
<dbReference type="Proteomes" id="UP000237968">
    <property type="component" value="Unassembled WGS sequence"/>
</dbReference>
<protein>
    <submittedName>
        <fullName evidence="10">Maltose transport system permease protein MalF</fullName>
    </submittedName>
</protein>
<dbReference type="Pfam" id="PF13416">
    <property type="entry name" value="SBP_bac_8"/>
    <property type="match status" value="1"/>
</dbReference>
<keyword evidence="7 8" id="KW-0472">Membrane</keyword>
<feature type="transmembrane region" description="Helical" evidence="8">
    <location>
        <begin position="703"/>
        <end position="724"/>
    </location>
</feature>
<evidence type="ECO:0000256" key="7">
    <source>
        <dbReference type="ARBA" id="ARBA00023136"/>
    </source>
</evidence>
<dbReference type="InterPro" id="IPR006059">
    <property type="entry name" value="SBP"/>
</dbReference>
<dbReference type="GO" id="GO:0015768">
    <property type="term" value="P:maltose transport"/>
    <property type="evidence" value="ECO:0007669"/>
    <property type="project" value="TreeGrafter"/>
</dbReference>
<feature type="transmembrane region" description="Helical" evidence="8">
    <location>
        <begin position="606"/>
        <end position="625"/>
    </location>
</feature>
<dbReference type="PANTHER" id="PTHR30061:SF50">
    <property type="entry name" value="MALTOSE_MALTODEXTRIN-BINDING PERIPLASMIC PROTEIN"/>
    <property type="match status" value="1"/>
</dbReference>
<sequence length="733" mass="77720">MTPADVLRSATVRFWPALVALALWLAASVAHAGEPIRLWHAYRGAEEQALDEILASFEGEVDLLAVPYDAFASKLESTVPLGEGPDVYIDAHERLGDFVERGIVAPLPFALSPEAYPDKVIAAVTIDGRPYAAPTSQKCLALYVNTALVAEPPASVERIAALADALPDGTFALAYEARGAYAHAAVLAAFGGALLDTAADDYAFEGPEAARSLEFVAALIEAGVVPEDADGALVTNLFGAGQAATAISGPWLAADLDRDQIAYVVVPLPTIEATGERMRPLLTVEAVMLSPRGAQNPAAVDLVEHLSGAEAAAIRARVARSVPARADLELPPDPLREAFAAQAELAEPTPSTAAMRAVWEPANRAIRKYLRGEVEAEVALAEARRRYDDLRRPPPPPASPTPALVVLGLLCLFGAGLLVHRARKLGPGAGLAALRQSLPAYRYVALGVVAVGVLVVLPILFGAGAALFAGKPHAMYYVGLANFTQILTARGGSLLATGSFYVVLAVTVLWTVVNVAFHLGIGVALGLVLSRPAMRLRGLYRVLLIVPWAVPSYVTALAWRGMFHRQFGAVTGLIHAINDLLGTSLEPIAWFSNFSTAFAANVATNVWLGFPFMMVVTLGALAAVPSDVLEAAEVDGASRWQRLTRITLPIVAPTMIPAVTLGAIWTFNMFNVVFLVSGGDPDGTTDILVSEAYRWAFTREAQYGYAAAYAVLIFLLLLITSRVADRLLNRGPK</sequence>
<feature type="transmembrane region" description="Helical" evidence="8">
    <location>
        <begin position="646"/>
        <end position="667"/>
    </location>
</feature>
<evidence type="ECO:0000259" key="9">
    <source>
        <dbReference type="PROSITE" id="PS50928"/>
    </source>
</evidence>
<dbReference type="RefSeq" id="WP_258182825.1">
    <property type="nucleotide sequence ID" value="NZ_PVNK01000119.1"/>
</dbReference>
<accession>A0A2S9YBE2</accession>
<keyword evidence="6 8" id="KW-1133">Transmembrane helix</keyword>
<dbReference type="InterPro" id="IPR035906">
    <property type="entry name" value="MetI-like_sf"/>
</dbReference>
<feature type="transmembrane region" description="Helical" evidence="8">
    <location>
        <begin position="401"/>
        <end position="419"/>
    </location>
</feature>
<keyword evidence="4 8" id="KW-0812">Transmembrane</keyword>
<proteinExistence type="inferred from homology"/>
<feature type="transmembrane region" description="Helical" evidence="8">
    <location>
        <begin position="440"/>
        <end position="469"/>
    </location>
</feature>
<evidence type="ECO:0000256" key="6">
    <source>
        <dbReference type="ARBA" id="ARBA00022989"/>
    </source>
</evidence>
<name>A0A2S9YBE2_9BACT</name>
<reference evidence="10 11" key="1">
    <citation type="submission" date="2018-03" db="EMBL/GenBank/DDBJ databases">
        <title>Draft Genome Sequences of the Obligatory Marine Myxobacteria Enhygromyxa salina SWB005.</title>
        <authorList>
            <person name="Poehlein A."/>
            <person name="Moghaddam J.A."/>
            <person name="Harms H."/>
            <person name="Alanjari M."/>
            <person name="Koenig G.M."/>
            <person name="Daniel R."/>
            <person name="Schaeberle T.F."/>
        </authorList>
    </citation>
    <scope>NUCLEOTIDE SEQUENCE [LARGE SCALE GENOMIC DNA]</scope>
    <source>
        <strain evidence="10 11">SWB005</strain>
    </source>
</reference>
<dbReference type="PANTHER" id="PTHR30061">
    <property type="entry name" value="MALTOSE-BINDING PERIPLASMIC PROTEIN"/>
    <property type="match status" value="1"/>
</dbReference>
<dbReference type="PROSITE" id="PS50928">
    <property type="entry name" value="ABC_TM1"/>
    <property type="match status" value="1"/>
</dbReference>
<dbReference type="EMBL" id="PVNK01000119">
    <property type="protein sequence ID" value="PRQ02423.1"/>
    <property type="molecule type" value="Genomic_DNA"/>
</dbReference>
<dbReference type="Pfam" id="PF00528">
    <property type="entry name" value="BPD_transp_1"/>
    <property type="match status" value="1"/>
</dbReference>
<dbReference type="CDD" id="cd06261">
    <property type="entry name" value="TM_PBP2"/>
    <property type="match status" value="1"/>
</dbReference>
<dbReference type="SUPFAM" id="SSF53850">
    <property type="entry name" value="Periplasmic binding protein-like II"/>
    <property type="match status" value="1"/>
</dbReference>
<keyword evidence="5" id="KW-0732">Signal</keyword>
<dbReference type="GO" id="GO:0055052">
    <property type="term" value="C:ATP-binding cassette (ABC) transporter complex, substrate-binding subunit-containing"/>
    <property type="evidence" value="ECO:0007669"/>
    <property type="project" value="TreeGrafter"/>
</dbReference>
<dbReference type="InterPro" id="IPR000515">
    <property type="entry name" value="MetI-like"/>
</dbReference>
<comment type="similarity">
    <text evidence="2">Belongs to the bacterial solute-binding protein 1 family.</text>
</comment>
<comment type="subcellular location">
    <subcellularLocation>
        <location evidence="1 8">Cell membrane</location>
        <topology evidence="1 8">Multi-pass membrane protein</topology>
    </subcellularLocation>
</comment>